<reference evidence="2" key="1">
    <citation type="journal article" date="2012" name="Science">
        <title>The Paleozoic origin of enzymatic lignin decomposition reconstructed from 31 fungal genomes.</title>
        <authorList>
            <person name="Floudas D."/>
            <person name="Binder M."/>
            <person name="Riley R."/>
            <person name="Barry K."/>
            <person name="Blanchette R.A."/>
            <person name="Henrissat B."/>
            <person name="Martinez A.T."/>
            <person name="Otillar R."/>
            <person name="Spatafora J.W."/>
            <person name="Yadav J.S."/>
            <person name="Aerts A."/>
            <person name="Benoit I."/>
            <person name="Boyd A."/>
            <person name="Carlson A."/>
            <person name="Copeland A."/>
            <person name="Coutinho P.M."/>
            <person name="de Vries R.P."/>
            <person name="Ferreira P."/>
            <person name="Findley K."/>
            <person name="Foster B."/>
            <person name="Gaskell J."/>
            <person name="Glotzer D."/>
            <person name="Gorecki P."/>
            <person name="Heitman J."/>
            <person name="Hesse C."/>
            <person name="Hori C."/>
            <person name="Igarashi K."/>
            <person name="Jurgens J.A."/>
            <person name="Kallen N."/>
            <person name="Kersten P."/>
            <person name="Kohler A."/>
            <person name="Kuees U."/>
            <person name="Kumar T.K.A."/>
            <person name="Kuo A."/>
            <person name="LaButti K."/>
            <person name="Larrondo L.F."/>
            <person name="Lindquist E."/>
            <person name="Ling A."/>
            <person name="Lombard V."/>
            <person name="Lucas S."/>
            <person name="Lundell T."/>
            <person name="Martin R."/>
            <person name="McLaughlin D.J."/>
            <person name="Morgenstern I."/>
            <person name="Morin E."/>
            <person name="Murat C."/>
            <person name="Nagy L.G."/>
            <person name="Nolan M."/>
            <person name="Ohm R.A."/>
            <person name="Patyshakuliyeva A."/>
            <person name="Rokas A."/>
            <person name="Ruiz-Duenas F.J."/>
            <person name="Sabat G."/>
            <person name="Salamov A."/>
            <person name="Samejima M."/>
            <person name="Schmutz J."/>
            <person name="Slot J.C."/>
            <person name="St John F."/>
            <person name="Stenlid J."/>
            <person name="Sun H."/>
            <person name="Sun S."/>
            <person name="Syed K."/>
            <person name="Tsang A."/>
            <person name="Wiebenga A."/>
            <person name="Young D."/>
            <person name="Pisabarro A."/>
            <person name="Eastwood D.C."/>
            <person name="Martin F."/>
            <person name="Cullen D."/>
            <person name="Grigoriev I.V."/>
            <person name="Hibbett D.S."/>
        </authorList>
    </citation>
    <scope>NUCLEOTIDE SEQUENCE [LARGE SCALE GENOMIC DNA]</scope>
    <source>
        <strain evidence="2">MF3/22</strain>
    </source>
</reference>
<evidence type="ECO:0000313" key="2">
    <source>
        <dbReference type="Proteomes" id="UP000053630"/>
    </source>
</evidence>
<proteinExistence type="predicted"/>
<name>R7SIA4_FOMME</name>
<dbReference type="EMBL" id="JH719190">
    <property type="protein sequence ID" value="EJC97304.1"/>
    <property type="molecule type" value="Genomic_DNA"/>
</dbReference>
<protein>
    <submittedName>
        <fullName evidence="1">Uncharacterized protein</fullName>
    </submittedName>
</protein>
<dbReference type="RefSeq" id="XP_007272433.1">
    <property type="nucleotide sequence ID" value="XM_007272371.1"/>
</dbReference>
<dbReference type="Proteomes" id="UP000053630">
    <property type="component" value="Unassembled WGS sequence"/>
</dbReference>
<dbReference type="AlphaFoldDB" id="R7SIA4"/>
<sequence>MSMYNHSQGTNTASPAAQIILLNAPDHDPGAPLTLATRHRNTSISSLQLATHINANTHTHTFSQTVSQLLSQVQPQPTQHAQPYNRQAHAIQLAGTERRPKRGDEDYIKRPENTSFLFRCGCCWEKNEARGSSSYTTSIVSVSSSASTADSDDYSKFDSLSADSSLYGCLFGYPHTTCSSDGSTADAVITVEPLNALAFGWSVWIWSRDGPGNRHP</sequence>
<accession>R7SIA4</accession>
<dbReference type="GeneID" id="18676084"/>
<organism evidence="1 2">
    <name type="scientific">Fomitiporia mediterranea (strain MF3/22)</name>
    <name type="common">Grapevine white-rot fungus</name>
    <dbReference type="NCBI Taxonomy" id="694068"/>
    <lineage>
        <taxon>Eukaryota</taxon>
        <taxon>Fungi</taxon>
        <taxon>Dikarya</taxon>
        <taxon>Basidiomycota</taxon>
        <taxon>Agaricomycotina</taxon>
        <taxon>Agaricomycetes</taxon>
        <taxon>Hymenochaetales</taxon>
        <taxon>Hymenochaetaceae</taxon>
        <taxon>Fomitiporia</taxon>
    </lineage>
</organism>
<gene>
    <name evidence="1" type="ORF">FOMMEDRAFT_164039</name>
</gene>
<keyword evidence="2" id="KW-1185">Reference proteome</keyword>
<dbReference type="KEGG" id="fme:FOMMEDRAFT_164039"/>
<evidence type="ECO:0000313" key="1">
    <source>
        <dbReference type="EMBL" id="EJC97304.1"/>
    </source>
</evidence>